<dbReference type="PRINTS" id="PR00344">
    <property type="entry name" value="BCTRLSENSOR"/>
</dbReference>
<evidence type="ECO:0000313" key="10">
    <source>
        <dbReference type="Proteomes" id="UP001055057"/>
    </source>
</evidence>
<dbReference type="CDD" id="cd00082">
    <property type="entry name" value="HisKA"/>
    <property type="match status" value="1"/>
</dbReference>
<dbReference type="Pfam" id="PF08448">
    <property type="entry name" value="PAS_4"/>
    <property type="match status" value="2"/>
</dbReference>
<comment type="caution">
    <text evidence="9">The sequence shown here is derived from an EMBL/GenBank/DDBJ whole genome shotgun (WGS) entry which is preliminary data.</text>
</comment>
<evidence type="ECO:0000259" key="7">
    <source>
        <dbReference type="PROSITE" id="PS50112"/>
    </source>
</evidence>
<dbReference type="InterPro" id="IPR036890">
    <property type="entry name" value="HATPase_C_sf"/>
</dbReference>
<dbReference type="Pfam" id="PF02518">
    <property type="entry name" value="HATPase_c"/>
    <property type="match status" value="1"/>
</dbReference>
<evidence type="ECO:0000313" key="9">
    <source>
        <dbReference type="EMBL" id="GJE61416.1"/>
    </source>
</evidence>
<dbReference type="SMART" id="SM00448">
    <property type="entry name" value="REC"/>
    <property type="match status" value="1"/>
</dbReference>
<dbReference type="Gene3D" id="3.30.565.10">
    <property type="entry name" value="Histidine kinase-like ATPase, C-terminal domain"/>
    <property type="match status" value="1"/>
</dbReference>
<accession>A0ABQ4U3T5</accession>
<dbReference type="Pfam" id="PF08447">
    <property type="entry name" value="PAS_3"/>
    <property type="match status" value="1"/>
</dbReference>
<dbReference type="InterPro" id="IPR001789">
    <property type="entry name" value="Sig_transdc_resp-reg_receiver"/>
</dbReference>
<reference evidence="9" key="1">
    <citation type="journal article" date="2021" name="Front. Microbiol.">
        <title>Comprehensive Comparative Genomics and Phenotyping of Methylobacterium Species.</title>
        <authorList>
            <person name="Alessa O."/>
            <person name="Ogura Y."/>
            <person name="Fujitani Y."/>
            <person name="Takami H."/>
            <person name="Hayashi T."/>
            <person name="Sahin N."/>
            <person name="Tani A."/>
        </authorList>
    </citation>
    <scope>NUCLEOTIDE SEQUENCE</scope>
    <source>
        <strain evidence="9">DSM 23632</strain>
    </source>
</reference>
<dbReference type="InterPro" id="IPR000014">
    <property type="entry name" value="PAS"/>
</dbReference>
<proteinExistence type="predicted"/>
<dbReference type="PROSITE" id="PS50113">
    <property type="entry name" value="PAC"/>
    <property type="match status" value="1"/>
</dbReference>
<dbReference type="InterPro" id="IPR013656">
    <property type="entry name" value="PAS_4"/>
</dbReference>
<reference evidence="9" key="2">
    <citation type="submission" date="2021-08" db="EMBL/GenBank/DDBJ databases">
        <authorList>
            <person name="Tani A."/>
            <person name="Ola A."/>
            <person name="Ogura Y."/>
            <person name="Katsura K."/>
            <person name="Hayashi T."/>
        </authorList>
    </citation>
    <scope>NUCLEOTIDE SEQUENCE</scope>
    <source>
        <strain evidence="9">DSM 23632</strain>
    </source>
</reference>
<dbReference type="EMBL" id="BPRB01000209">
    <property type="protein sequence ID" value="GJE61416.1"/>
    <property type="molecule type" value="Genomic_DNA"/>
</dbReference>
<gene>
    <name evidence="9" type="primary">rcsC_14</name>
    <name evidence="9" type="ORF">MPOCJGCO_3538</name>
</gene>
<evidence type="ECO:0000256" key="4">
    <source>
        <dbReference type="PROSITE-ProRule" id="PRU00169"/>
    </source>
</evidence>
<evidence type="ECO:0000256" key="2">
    <source>
        <dbReference type="ARBA" id="ARBA00012438"/>
    </source>
</evidence>
<evidence type="ECO:0000259" key="6">
    <source>
        <dbReference type="PROSITE" id="PS50110"/>
    </source>
</evidence>
<evidence type="ECO:0000259" key="8">
    <source>
        <dbReference type="PROSITE" id="PS50113"/>
    </source>
</evidence>
<dbReference type="InterPro" id="IPR000700">
    <property type="entry name" value="PAS-assoc_C"/>
</dbReference>
<dbReference type="SMART" id="SM00388">
    <property type="entry name" value="HisKA"/>
    <property type="match status" value="1"/>
</dbReference>
<dbReference type="Pfam" id="PF00512">
    <property type="entry name" value="HisKA"/>
    <property type="match status" value="1"/>
</dbReference>
<dbReference type="InterPro" id="IPR013655">
    <property type="entry name" value="PAS_fold_3"/>
</dbReference>
<dbReference type="SUPFAM" id="SSF55785">
    <property type="entry name" value="PYP-like sensor domain (PAS domain)"/>
    <property type="match status" value="4"/>
</dbReference>
<dbReference type="GO" id="GO:0016301">
    <property type="term" value="F:kinase activity"/>
    <property type="evidence" value="ECO:0007669"/>
    <property type="project" value="UniProtKB-KW"/>
</dbReference>
<evidence type="ECO:0000256" key="3">
    <source>
        <dbReference type="ARBA" id="ARBA00022553"/>
    </source>
</evidence>
<dbReference type="InterPro" id="IPR036097">
    <property type="entry name" value="HisK_dim/P_sf"/>
</dbReference>
<evidence type="ECO:0000256" key="1">
    <source>
        <dbReference type="ARBA" id="ARBA00000085"/>
    </source>
</evidence>
<keyword evidence="3 4" id="KW-0597">Phosphoprotein</keyword>
<dbReference type="Gene3D" id="3.40.50.2300">
    <property type="match status" value="1"/>
</dbReference>
<evidence type="ECO:0000259" key="5">
    <source>
        <dbReference type="PROSITE" id="PS50109"/>
    </source>
</evidence>
<dbReference type="SUPFAM" id="SSF55874">
    <property type="entry name" value="ATPase domain of HSP90 chaperone/DNA topoisomerase II/histidine kinase"/>
    <property type="match status" value="1"/>
</dbReference>
<dbReference type="PROSITE" id="PS50110">
    <property type="entry name" value="RESPONSE_REGULATORY"/>
    <property type="match status" value="1"/>
</dbReference>
<dbReference type="SMART" id="SM00091">
    <property type="entry name" value="PAS"/>
    <property type="match status" value="4"/>
</dbReference>
<dbReference type="InterPro" id="IPR011006">
    <property type="entry name" value="CheY-like_superfamily"/>
</dbReference>
<dbReference type="InterPro" id="IPR035965">
    <property type="entry name" value="PAS-like_dom_sf"/>
</dbReference>
<dbReference type="PROSITE" id="PS50112">
    <property type="entry name" value="PAS"/>
    <property type="match status" value="1"/>
</dbReference>
<dbReference type="Proteomes" id="UP001055057">
    <property type="component" value="Unassembled WGS sequence"/>
</dbReference>
<feature type="domain" description="Histidine kinase" evidence="5">
    <location>
        <begin position="569"/>
        <end position="790"/>
    </location>
</feature>
<dbReference type="NCBIfam" id="TIGR00229">
    <property type="entry name" value="sensory_box"/>
    <property type="match status" value="2"/>
</dbReference>
<dbReference type="Pfam" id="PF13188">
    <property type="entry name" value="PAS_8"/>
    <property type="match status" value="1"/>
</dbReference>
<dbReference type="SUPFAM" id="SSF47384">
    <property type="entry name" value="Homodimeric domain of signal transducing histidine kinase"/>
    <property type="match status" value="1"/>
</dbReference>
<keyword evidence="10" id="KW-1185">Reference proteome</keyword>
<dbReference type="SMART" id="SM00387">
    <property type="entry name" value="HATPase_c"/>
    <property type="match status" value="1"/>
</dbReference>
<organism evidence="9 10">
    <name type="scientific">Methylobacterium trifolii</name>
    <dbReference type="NCBI Taxonomy" id="1003092"/>
    <lineage>
        <taxon>Bacteria</taxon>
        <taxon>Pseudomonadati</taxon>
        <taxon>Pseudomonadota</taxon>
        <taxon>Alphaproteobacteria</taxon>
        <taxon>Hyphomicrobiales</taxon>
        <taxon>Methylobacteriaceae</taxon>
        <taxon>Methylobacterium</taxon>
    </lineage>
</organism>
<dbReference type="InterPro" id="IPR004358">
    <property type="entry name" value="Sig_transdc_His_kin-like_C"/>
</dbReference>
<keyword evidence="9" id="KW-0418">Kinase</keyword>
<dbReference type="Gene3D" id="3.30.450.20">
    <property type="entry name" value="PAS domain"/>
    <property type="match status" value="4"/>
</dbReference>
<dbReference type="Pfam" id="PF00072">
    <property type="entry name" value="Response_reg"/>
    <property type="match status" value="1"/>
</dbReference>
<feature type="domain" description="PAC" evidence="8">
    <location>
        <begin position="240"/>
        <end position="291"/>
    </location>
</feature>
<dbReference type="RefSeq" id="WP_238183979.1">
    <property type="nucleotide sequence ID" value="NZ_BPRB01000209.1"/>
</dbReference>
<protein>
    <recommendedName>
        <fullName evidence="2">histidine kinase</fullName>
        <ecNumber evidence="2">2.7.13.3</ecNumber>
    </recommendedName>
</protein>
<dbReference type="EC" id="2.7.13.3" evidence="2"/>
<dbReference type="PANTHER" id="PTHR43065:SF49">
    <property type="entry name" value="HISTIDINE KINASE"/>
    <property type="match status" value="1"/>
</dbReference>
<dbReference type="InterPro" id="IPR003661">
    <property type="entry name" value="HisK_dim/P_dom"/>
</dbReference>
<sequence length="934" mass="103352">MTTETSAFVGGGIMGALMRGYDWPGTSLGPRERWPQSLLTLVRVMLNSRQPMFIAWGADRTLVYNDSYAPMLGERHPAALGRPFFETWPEVRGEVGSMMDRVFAGDPVHMDDLQLTLHRNGYPEETHFAFSYTPVPGDDGTIVGLFCACTETTRQVLAERQGASERQRQQALLQQMPGFVAVLRGPSHVFEYVNDAYVAFAGRRDYIGRNVRAAFPELADQGFYELLDQVYSSGEPFAARALPIRFAGEDGDRFLDFLYQPVRDQAGVVTGIFVGGYEVSDQIRSQAALAESESRYRTLFETIDVGFCIIEMTFDADRAVDYRILEANPAFERQTGADVVGRWVSEFAPDLERHWFDTYGRVARTGEPAHFENKADVFGRWFDVRALRVGDPAAHRVAVFFSDISERKRMEDALQVLNATLEQQVLERTAERDRLWTLSEDMLARAGYDGMMSAVSPAWTRVLGWSEAELLSRPYGTFMHPDDMEPTLAGLARMGETRRPARFENRIAAKDGGWRPIEWMVVPEADGANFIAVGRDLTIVKAREAELASAQEALRQAQKMEAVGQLTGGVAHDFNNLLTVIKSSTDLLMRPGLPEERRRRYVGAIADTVARAAKLTGQLLAFARRQALKPEAFDAGRSVATISDMVGTLTGSRIRIVTHIPDEPCFINADPSQFDTALVNMAVNARDAMDGEGALTITVHPVSTIPPIRSHPAVFGDFVAVCIEDTGVGIAPERIEHIFEPFFTTKGVGQGTGLGLSQVFGFAKQSGGEIRVQSTLGQGTMFVLYLPRVQAAAHLPQAEPEPLVDGHGTCVLVVEDNVDVGTFATQTLAELGYVTVWTANAEAALAELAKDAERFDVVFTDVVMPGMNGIDLAHEIRRRHHDLPVLLASGYSHVLAQNGTYGFELLHKPYSVEELSRLLRKVATWQRRTRILGT</sequence>
<dbReference type="InterPro" id="IPR003594">
    <property type="entry name" value="HATPase_dom"/>
</dbReference>
<dbReference type="CDD" id="cd00130">
    <property type="entry name" value="PAS"/>
    <property type="match status" value="1"/>
</dbReference>
<comment type="catalytic activity">
    <reaction evidence="1">
        <text>ATP + protein L-histidine = ADP + protein N-phospho-L-histidine.</text>
        <dbReference type="EC" id="2.7.13.3"/>
    </reaction>
</comment>
<dbReference type="PANTHER" id="PTHR43065">
    <property type="entry name" value="SENSOR HISTIDINE KINASE"/>
    <property type="match status" value="1"/>
</dbReference>
<keyword evidence="9" id="KW-0808">Transferase</keyword>
<feature type="modified residue" description="4-aspartylphosphate" evidence="4">
    <location>
        <position position="861"/>
    </location>
</feature>
<feature type="domain" description="PAS" evidence="7">
    <location>
        <begin position="449"/>
        <end position="485"/>
    </location>
</feature>
<dbReference type="InterPro" id="IPR005467">
    <property type="entry name" value="His_kinase_dom"/>
</dbReference>
<dbReference type="SUPFAM" id="SSF52172">
    <property type="entry name" value="CheY-like"/>
    <property type="match status" value="1"/>
</dbReference>
<dbReference type="Gene3D" id="1.10.287.130">
    <property type="match status" value="1"/>
</dbReference>
<dbReference type="PROSITE" id="PS50109">
    <property type="entry name" value="HIS_KIN"/>
    <property type="match status" value="1"/>
</dbReference>
<feature type="domain" description="Response regulatory" evidence="6">
    <location>
        <begin position="810"/>
        <end position="923"/>
    </location>
</feature>
<name>A0ABQ4U3T5_9HYPH</name>